<accession>A0A291AU45</accession>
<evidence type="ECO:0000313" key="2">
    <source>
        <dbReference type="EMBL" id="ATE82543.1"/>
    </source>
</evidence>
<feature type="region of interest" description="Disordered" evidence="1">
    <location>
        <begin position="498"/>
        <end position="521"/>
    </location>
</feature>
<name>A0A291AU45_9VIRU</name>
<reference evidence="2 3" key="1">
    <citation type="journal article" date="2013" name="Science">
        <title>Pandoraviruses: amoeba viruses with genomes up to 2.5 Mb reaching that of parasitic eukaryotes.</title>
        <authorList>
            <person name="Philippe N."/>
            <person name="Legendre M."/>
            <person name="Doutre G."/>
            <person name="Coute Y."/>
            <person name="Poirot O."/>
            <person name="Lescot M."/>
            <person name="Arslan D."/>
            <person name="Seltzer V."/>
            <person name="Bertaux L."/>
            <person name="Bruley C."/>
            <person name="Garin J."/>
            <person name="Claverie J.M."/>
            <person name="Abergel C."/>
        </authorList>
    </citation>
    <scope>NUCLEOTIDE SEQUENCE [LARGE SCALE GENOMIC DNA]</scope>
    <source>
        <strain evidence="2">Melbourne</strain>
    </source>
</reference>
<evidence type="ECO:0000313" key="3">
    <source>
        <dbReference type="Proteomes" id="UP000201566"/>
    </source>
</evidence>
<gene>
    <name evidence="2" type="ORF">pdul_cds_749</name>
</gene>
<evidence type="ECO:0008006" key="4">
    <source>
        <dbReference type="Google" id="ProtNLM"/>
    </source>
</evidence>
<dbReference type="EMBL" id="KC977570">
    <property type="protein sequence ID" value="ATE82543.1"/>
    <property type="molecule type" value="Genomic_DNA"/>
</dbReference>
<evidence type="ECO:0000256" key="1">
    <source>
        <dbReference type="SAM" id="MobiDB-lite"/>
    </source>
</evidence>
<dbReference type="GeneID" id="34567896"/>
<dbReference type="KEGG" id="vg:34567896"/>
<dbReference type="RefSeq" id="YP_009430252.1">
    <property type="nucleotide sequence ID" value="NC_021858.1"/>
</dbReference>
<protein>
    <recommendedName>
        <fullName evidence="4">Ankyrin repeat domain containing protein</fullName>
    </recommendedName>
</protein>
<sequence length="521" mass="55192">MTDIEVDAMAVESSAPTLADLPGEARDAIVRMLTKPRHLAAARCASPLLGGGDMEALTMRWAARHMFSLVRSKAPLPLIAAAVDGNLDLVAFDTLYAAVLGERMDVLRMVHAALERRVPPPSPSGYYDLVSPIKAALRVGHVDAARYLINRAVAGVRYDPREDDALAATAAGSGHAGAMAFAHDRLPPGTGSAPCSCQSDLGDRAWAAPLPGAALWLKGHGCAGYVAPTARHLRAALARQRDEMLRAVLAEIDPALVVPSLEIDQALYSMSPLGCLSTISVAVEAGLVARPLPLFASAGAVGYTALLDYAATRFGTPRDAMRGAVVAAAGAPKNQGLDAVQWVAARRPDVIDAPIMWTAIACASVDVARAIDDVLAVPFDWQRAAYAVLRRGNAKLLRYAVEEKGMVIDAMSVQGPVWLTAKITRYMLQRWGIEQVQPILDAASIHNGRRGRTDWSWLDAASGACTAERYVAASVRALCDVGVPCESQPCACRRCAEAAGSRPLKRQRPDPAAAPATSPRP</sequence>
<organism evidence="2 3">
    <name type="scientific">Pandoravirus dulcis</name>
    <dbReference type="NCBI Taxonomy" id="1349409"/>
    <lineage>
        <taxon>Viruses</taxon>
        <taxon>Pandoravirus</taxon>
    </lineage>
</organism>
<dbReference type="Proteomes" id="UP000201566">
    <property type="component" value="Segment"/>
</dbReference>
<proteinExistence type="predicted"/>